<gene>
    <name evidence="2" type="ORF">SAMN02745191_0552</name>
</gene>
<organism evidence="2 3">
    <name type="scientific">Anaerorhabdus furcosa</name>
    <dbReference type="NCBI Taxonomy" id="118967"/>
    <lineage>
        <taxon>Bacteria</taxon>
        <taxon>Bacillati</taxon>
        <taxon>Bacillota</taxon>
        <taxon>Erysipelotrichia</taxon>
        <taxon>Erysipelotrichales</taxon>
        <taxon>Erysipelotrichaceae</taxon>
        <taxon>Anaerorhabdus</taxon>
    </lineage>
</organism>
<evidence type="ECO:0000313" key="3">
    <source>
        <dbReference type="Proteomes" id="UP000243297"/>
    </source>
</evidence>
<evidence type="ECO:0000313" key="2">
    <source>
        <dbReference type="EMBL" id="SJZ42231.1"/>
    </source>
</evidence>
<keyword evidence="1" id="KW-0732">Signal</keyword>
<feature type="signal peptide" evidence="1">
    <location>
        <begin position="1"/>
        <end position="24"/>
    </location>
</feature>
<name>A0A1T4KIL1_9FIRM</name>
<accession>A0A1T4KIL1</accession>
<keyword evidence="3" id="KW-1185">Reference proteome</keyword>
<evidence type="ECO:0000256" key="1">
    <source>
        <dbReference type="SAM" id="SignalP"/>
    </source>
</evidence>
<protein>
    <submittedName>
        <fullName evidence="2">Uncharacterized protein</fullName>
    </submittedName>
</protein>
<dbReference type="Proteomes" id="UP000243297">
    <property type="component" value="Unassembled WGS sequence"/>
</dbReference>
<dbReference type="RefSeq" id="WP_078710983.1">
    <property type="nucleotide sequence ID" value="NZ_FUWY01000001.1"/>
</dbReference>
<reference evidence="3" key="1">
    <citation type="submission" date="2017-02" db="EMBL/GenBank/DDBJ databases">
        <authorList>
            <person name="Varghese N."/>
            <person name="Submissions S."/>
        </authorList>
    </citation>
    <scope>NUCLEOTIDE SEQUENCE [LARGE SCALE GENOMIC DNA]</scope>
    <source>
        <strain evidence="3">ATCC 25662</strain>
    </source>
</reference>
<sequence length="112" mass="13278">MKKIKIMLCATLCFFATMSINTLAETQKSEKDSIIDEKIEIEPRIYTTDVEQACDGIYYNGGFERFENCTYKKITYWNGFNQFGHKGNDISTRSDREYGITRYRYTFTYETY</sequence>
<proteinExistence type="predicted"/>
<feature type="chain" id="PRO_5039474211" evidence="1">
    <location>
        <begin position="25"/>
        <end position="112"/>
    </location>
</feature>
<dbReference type="AlphaFoldDB" id="A0A1T4KIL1"/>
<dbReference type="EMBL" id="FUWY01000001">
    <property type="protein sequence ID" value="SJZ42231.1"/>
    <property type="molecule type" value="Genomic_DNA"/>
</dbReference>